<gene>
    <name evidence="2" type="ORF">TNIN_412451</name>
</gene>
<proteinExistence type="predicted"/>
<dbReference type="Proteomes" id="UP000886998">
    <property type="component" value="Unassembled WGS sequence"/>
</dbReference>
<feature type="compositionally biased region" description="Polar residues" evidence="1">
    <location>
        <begin position="22"/>
        <end position="42"/>
    </location>
</feature>
<sequence>MRQNPQADYSNNSFYPSYYVPQEQQVSVPEHQNSQPDLCSNSGRERPGPSREVHAKKNEYNKYEEFESSYASDSSDSFSSMDRDPALDNDSDVEVVFDADGILAMRAAKEELIKDKGDESDSDSIELIDAMVDENFEFVELDSFGKLQEMTGHVKSEPNTKEEFDSAKEWQIYLYGDKAERITCLETPMRNNFDKLSDTYEPTYYPGDS</sequence>
<feature type="compositionally biased region" description="Polar residues" evidence="1">
    <location>
        <begin position="1"/>
        <end position="15"/>
    </location>
</feature>
<feature type="compositionally biased region" description="Basic and acidic residues" evidence="1">
    <location>
        <begin position="43"/>
        <end position="65"/>
    </location>
</feature>
<feature type="region of interest" description="Disordered" evidence="1">
    <location>
        <begin position="1"/>
        <end position="88"/>
    </location>
</feature>
<evidence type="ECO:0000256" key="1">
    <source>
        <dbReference type="SAM" id="MobiDB-lite"/>
    </source>
</evidence>
<protein>
    <submittedName>
        <fullName evidence="2">Uncharacterized protein</fullName>
    </submittedName>
</protein>
<feature type="compositionally biased region" description="Low complexity" evidence="1">
    <location>
        <begin position="68"/>
        <end position="80"/>
    </location>
</feature>
<reference evidence="2" key="1">
    <citation type="submission" date="2020-08" db="EMBL/GenBank/DDBJ databases">
        <title>Multicomponent nature underlies the extraordinary mechanical properties of spider dragline silk.</title>
        <authorList>
            <person name="Kono N."/>
            <person name="Nakamura H."/>
            <person name="Mori M."/>
            <person name="Yoshida Y."/>
            <person name="Ohtoshi R."/>
            <person name="Malay A.D."/>
            <person name="Moran D.A.P."/>
            <person name="Tomita M."/>
            <person name="Numata K."/>
            <person name="Arakawa K."/>
        </authorList>
    </citation>
    <scope>NUCLEOTIDE SEQUENCE</scope>
</reference>
<dbReference type="AlphaFoldDB" id="A0A8X6Y7P9"/>
<name>A0A8X6Y7P9_9ARAC</name>
<organism evidence="2 3">
    <name type="scientific">Trichonephila inaurata madagascariensis</name>
    <dbReference type="NCBI Taxonomy" id="2747483"/>
    <lineage>
        <taxon>Eukaryota</taxon>
        <taxon>Metazoa</taxon>
        <taxon>Ecdysozoa</taxon>
        <taxon>Arthropoda</taxon>
        <taxon>Chelicerata</taxon>
        <taxon>Arachnida</taxon>
        <taxon>Araneae</taxon>
        <taxon>Araneomorphae</taxon>
        <taxon>Entelegynae</taxon>
        <taxon>Araneoidea</taxon>
        <taxon>Nephilidae</taxon>
        <taxon>Trichonephila</taxon>
        <taxon>Trichonephila inaurata</taxon>
    </lineage>
</organism>
<dbReference type="EMBL" id="BMAV01016671">
    <property type="protein sequence ID" value="GFY67661.1"/>
    <property type="molecule type" value="Genomic_DNA"/>
</dbReference>
<comment type="caution">
    <text evidence="2">The sequence shown here is derived from an EMBL/GenBank/DDBJ whole genome shotgun (WGS) entry which is preliminary data.</text>
</comment>
<keyword evidence="3" id="KW-1185">Reference proteome</keyword>
<evidence type="ECO:0000313" key="3">
    <source>
        <dbReference type="Proteomes" id="UP000886998"/>
    </source>
</evidence>
<dbReference type="OrthoDB" id="6436513at2759"/>
<accession>A0A8X6Y7P9</accession>
<evidence type="ECO:0000313" key="2">
    <source>
        <dbReference type="EMBL" id="GFY67661.1"/>
    </source>
</evidence>